<dbReference type="InterPro" id="IPR036663">
    <property type="entry name" value="Fumarylacetoacetase_C_sf"/>
</dbReference>
<dbReference type="PATRIC" id="fig|1345697.3.peg.1509"/>
<dbReference type="AlphaFoldDB" id="S5Z4K5"/>
<dbReference type="HOGENOM" id="CLU_028458_4_2_9"/>
<dbReference type="Pfam" id="PF10370">
    <property type="entry name" value="Rv2993c-like_N"/>
    <property type="match status" value="1"/>
</dbReference>
<organism evidence="5 6">
    <name type="scientific">Geobacillus genomosp. 3</name>
    <dbReference type="NCBI Taxonomy" id="1921421"/>
    <lineage>
        <taxon>Bacteria</taxon>
        <taxon>Bacillati</taxon>
        <taxon>Bacillota</taxon>
        <taxon>Bacilli</taxon>
        <taxon>Bacillales</taxon>
        <taxon>Anoxybacillaceae</taxon>
        <taxon>Geobacillus</taxon>
    </lineage>
</organism>
<feature type="domain" description="Fumarylacetoacetase-like C-terminal" evidence="3">
    <location>
        <begin position="56"/>
        <end position="250"/>
    </location>
</feature>
<dbReference type="GO" id="GO:0016829">
    <property type="term" value="F:lyase activity"/>
    <property type="evidence" value="ECO:0007669"/>
    <property type="project" value="UniProtKB-KW"/>
</dbReference>
<dbReference type="GO" id="GO:0018773">
    <property type="term" value="F:acetylpyruvate hydrolase activity"/>
    <property type="evidence" value="ECO:0007669"/>
    <property type="project" value="TreeGrafter"/>
</dbReference>
<gene>
    <name evidence="5" type="ORF">M493_07930</name>
</gene>
<keyword evidence="6" id="KW-1185">Reference proteome</keyword>
<dbReference type="RefSeq" id="WP_020959680.1">
    <property type="nucleotide sequence ID" value="NC_022080.4"/>
</dbReference>
<keyword evidence="2" id="KW-0479">Metal-binding</keyword>
<evidence type="ECO:0000313" key="6">
    <source>
        <dbReference type="Proteomes" id="UP000015500"/>
    </source>
</evidence>
<sequence>MKIARFIADGTVRAGVVSGEVIREIEGDVFDAWDYTGNVFRCDDVSLVAPLVPRHVIGIGANYVATSDQLPPELPDIPVFFFKPSSSVIGPEADIVIPSGVGEVKFESELAVVIGKEAKSVSEEDIWAHIFGYTVANDVTAPQFFHPDGHWTVGKSFDTFTPLGPVIETELDPSLVSVKARVNGEEKQNSPTALMIISISKMISYLSHVMTLQPGDVILTGSPVGAELVGPGTVIECEVDGIGTLRNTFVAAKAPAVSLRQG</sequence>
<name>S5Z4K5_GEOG3</name>
<dbReference type="Proteomes" id="UP000015500">
    <property type="component" value="Chromosome"/>
</dbReference>
<reference evidence="5 6" key="1">
    <citation type="journal article" date="2014" name="Genome Announc.">
        <title>Complete Genome Sequence of the Thermophilic Polychlorinated Biphenyl Degrader Geobacillus sp. Strain JF8 (NBRC 109937).</title>
        <authorList>
            <person name="Shintani M."/>
            <person name="Ohtsubo Y."/>
            <person name="Fukuda K."/>
            <person name="Hosoyama A."/>
            <person name="Ohji S."/>
            <person name="Yamazoe A."/>
            <person name="Fujita N."/>
            <person name="Nagata Y."/>
            <person name="Tsuda M."/>
            <person name="Hatta T."/>
            <person name="Kimbara K."/>
        </authorList>
    </citation>
    <scope>NUCLEOTIDE SEQUENCE [LARGE SCALE GENOMIC DNA]</scope>
    <source>
        <strain evidence="5 6">JF8</strain>
    </source>
</reference>
<dbReference type="SUPFAM" id="SSF56529">
    <property type="entry name" value="FAH"/>
    <property type="match status" value="1"/>
</dbReference>
<evidence type="ECO:0000259" key="3">
    <source>
        <dbReference type="Pfam" id="PF01557"/>
    </source>
</evidence>
<dbReference type="GO" id="GO:0046872">
    <property type="term" value="F:metal ion binding"/>
    <property type="evidence" value="ECO:0007669"/>
    <property type="project" value="UniProtKB-KW"/>
</dbReference>
<dbReference type="InterPro" id="IPR011234">
    <property type="entry name" value="Fumarylacetoacetase-like_C"/>
</dbReference>
<proteinExistence type="inferred from homology"/>
<dbReference type="PANTHER" id="PTHR11820:SF7">
    <property type="entry name" value="ACYLPYRUVASE FAHD1, MITOCHONDRIAL"/>
    <property type="match status" value="1"/>
</dbReference>
<dbReference type="STRING" id="1921421.M493_07930"/>
<accession>S5Z4K5</accession>
<feature type="domain" description="Rv2993c-like N-terminal" evidence="4">
    <location>
        <begin position="1"/>
        <end position="50"/>
    </location>
</feature>
<evidence type="ECO:0000313" key="5">
    <source>
        <dbReference type="EMBL" id="AGT31867.1"/>
    </source>
</evidence>
<dbReference type="KEGG" id="gjf:M493_07930"/>
<dbReference type="OrthoDB" id="9805307at2"/>
<evidence type="ECO:0000259" key="4">
    <source>
        <dbReference type="Pfam" id="PF10370"/>
    </source>
</evidence>
<dbReference type="Pfam" id="PF01557">
    <property type="entry name" value="FAA_hydrolase"/>
    <property type="match status" value="1"/>
</dbReference>
<dbReference type="Gene3D" id="3.90.850.10">
    <property type="entry name" value="Fumarylacetoacetase-like, C-terminal domain"/>
    <property type="match status" value="1"/>
</dbReference>
<evidence type="ECO:0000256" key="2">
    <source>
        <dbReference type="ARBA" id="ARBA00022723"/>
    </source>
</evidence>
<protein>
    <submittedName>
        <fullName evidence="5">Ureidoglycolate lyase</fullName>
    </submittedName>
</protein>
<evidence type="ECO:0000256" key="1">
    <source>
        <dbReference type="ARBA" id="ARBA00010211"/>
    </source>
</evidence>
<dbReference type="PANTHER" id="PTHR11820">
    <property type="entry name" value="ACYLPYRUVASE"/>
    <property type="match status" value="1"/>
</dbReference>
<dbReference type="Gene3D" id="2.30.30.370">
    <property type="entry name" value="FAH"/>
    <property type="match status" value="1"/>
</dbReference>
<comment type="similarity">
    <text evidence="1">Belongs to the FAH family.</text>
</comment>
<dbReference type="InterPro" id="IPR018833">
    <property type="entry name" value="Rv2993c-like_N"/>
</dbReference>
<dbReference type="EMBL" id="CP006254">
    <property type="protein sequence ID" value="AGT31867.1"/>
    <property type="molecule type" value="Genomic_DNA"/>
</dbReference>
<keyword evidence="5" id="KW-0456">Lyase</keyword>